<dbReference type="AlphaFoldDB" id="A0A8J7KXB9"/>
<comment type="caution">
    <text evidence="1">The sequence shown here is derived from an EMBL/GenBank/DDBJ whole genome shotgun (WGS) entry which is preliminary data.</text>
</comment>
<dbReference type="InterPro" id="IPR011042">
    <property type="entry name" value="6-blade_b-propeller_TolB-like"/>
</dbReference>
<sequence length="299" mass="31797">MKWRILVALTATVVLAGAALGYVWFTRPAPATASTLSLAGPGLLVRSDGVLAVIGPDGTKRASNLRCARVYAAHGTGVCLREDVGAYQVTVLDADLKAKRSIPLNGLPNRARVSASGRMVSWTTFVTGDSYNGGQFATRSGILDARDGTLAGNLENFTVQEGRPNQDANFWGITFAADDNRFYATMSTGGHRYLMEGDFAARAMRQVKDNVECPSLSPDGTRIAYKKMLPDRTWRLTVLDLATLAETPLAETRSVDDQAAWLDGATIGYGVDKGVWAVPADGTGTPRLLAADAESPAAL</sequence>
<proteinExistence type="predicted"/>
<keyword evidence="1" id="KW-0378">Hydrolase</keyword>
<evidence type="ECO:0000313" key="1">
    <source>
        <dbReference type="EMBL" id="MBG6137627.1"/>
    </source>
</evidence>
<evidence type="ECO:0000313" key="2">
    <source>
        <dbReference type="Proteomes" id="UP000622552"/>
    </source>
</evidence>
<dbReference type="SUPFAM" id="SSF69304">
    <property type="entry name" value="Tricorn protease N-terminal domain"/>
    <property type="match status" value="1"/>
</dbReference>
<gene>
    <name evidence="1" type="ORF">IW245_003821</name>
</gene>
<dbReference type="GO" id="GO:0004177">
    <property type="term" value="F:aminopeptidase activity"/>
    <property type="evidence" value="ECO:0007669"/>
    <property type="project" value="UniProtKB-KW"/>
</dbReference>
<keyword evidence="1" id="KW-0645">Protease</keyword>
<dbReference type="RefSeq" id="WP_197004474.1">
    <property type="nucleotide sequence ID" value="NZ_BONS01000024.1"/>
</dbReference>
<name>A0A8J7KXB9_9ACTN</name>
<organism evidence="1 2">
    <name type="scientific">Longispora fulva</name>
    <dbReference type="NCBI Taxonomy" id="619741"/>
    <lineage>
        <taxon>Bacteria</taxon>
        <taxon>Bacillati</taxon>
        <taxon>Actinomycetota</taxon>
        <taxon>Actinomycetes</taxon>
        <taxon>Micromonosporales</taxon>
        <taxon>Micromonosporaceae</taxon>
        <taxon>Longispora</taxon>
    </lineage>
</organism>
<dbReference type="Proteomes" id="UP000622552">
    <property type="component" value="Unassembled WGS sequence"/>
</dbReference>
<dbReference type="Gene3D" id="2.120.10.30">
    <property type="entry name" value="TolB, C-terminal domain"/>
    <property type="match status" value="1"/>
</dbReference>
<dbReference type="EMBL" id="JADOUF010000001">
    <property type="protein sequence ID" value="MBG6137627.1"/>
    <property type="molecule type" value="Genomic_DNA"/>
</dbReference>
<reference evidence="1" key="1">
    <citation type="submission" date="2020-11" db="EMBL/GenBank/DDBJ databases">
        <title>Sequencing the genomes of 1000 actinobacteria strains.</title>
        <authorList>
            <person name="Klenk H.-P."/>
        </authorList>
    </citation>
    <scope>NUCLEOTIDE SEQUENCE</scope>
    <source>
        <strain evidence="1">DSM 45356</strain>
    </source>
</reference>
<protein>
    <submittedName>
        <fullName evidence="1">Dipeptidyl aminopeptidase/acylaminoacyl peptidase</fullName>
    </submittedName>
</protein>
<accession>A0A8J7KXB9</accession>
<keyword evidence="1" id="KW-0031">Aminopeptidase</keyword>
<keyword evidence="2" id="KW-1185">Reference proteome</keyword>